<protein>
    <submittedName>
        <fullName evidence="1">6019_t:CDS:1</fullName>
    </submittedName>
</protein>
<organism evidence="1 2">
    <name type="scientific">Acaulospora colombiana</name>
    <dbReference type="NCBI Taxonomy" id="27376"/>
    <lineage>
        <taxon>Eukaryota</taxon>
        <taxon>Fungi</taxon>
        <taxon>Fungi incertae sedis</taxon>
        <taxon>Mucoromycota</taxon>
        <taxon>Glomeromycotina</taxon>
        <taxon>Glomeromycetes</taxon>
        <taxon>Diversisporales</taxon>
        <taxon>Acaulosporaceae</taxon>
        <taxon>Acaulospora</taxon>
    </lineage>
</organism>
<dbReference type="EMBL" id="CAJVPT010001978">
    <property type="protein sequence ID" value="CAG8472205.1"/>
    <property type="molecule type" value="Genomic_DNA"/>
</dbReference>
<accession>A0ACA9KGL5</accession>
<keyword evidence="2" id="KW-1185">Reference proteome</keyword>
<dbReference type="Proteomes" id="UP000789525">
    <property type="component" value="Unassembled WGS sequence"/>
</dbReference>
<gene>
    <name evidence="1" type="ORF">ACOLOM_LOCUS1639</name>
</gene>
<reference evidence="1" key="1">
    <citation type="submission" date="2021-06" db="EMBL/GenBank/DDBJ databases">
        <authorList>
            <person name="Kallberg Y."/>
            <person name="Tangrot J."/>
            <person name="Rosling A."/>
        </authorList>
    </citation>
    <scope>NUCLEOTIDE SEQUENCE</scope>
    <source>
        <strain evidence="1">CL356</strain>
    </source>
</reference>
<sequence length="325" mass="37110">MPKINRLENSVKKLSHINFGKNSKKNELVKEFNSIEPARCCSWISLTKIKNRKAIQKSLNELSRKPRSAIPSLCEELLQRINKLEKEATDATRFLPTYDQKQLTLQIRTLIEELNTKKAELVPKSKFSFKSRKSNRAGKDATNSDGEDRSTTPTKEITTAETLINENFQAISYINLQNVYINIDTLGDTRDKVFDFHLSNLDHCIVNLVNPAVTIGAMHIKGLRNTIIMSGPVGSSILIYDCERCLFLVGCHQSSILQTAKLDQENNKYDKVEDFNWLKQQASPNWKVIPEEKWRKDWSSLQIDNPDSITGEDIKSRLNEILGSQ</sequence>
<evidence type="ECO:0000313" key="2">
    <source>
        <dbReference type="Proteomes" id="UP000789525"/>
    </source>
</evidence>
<proteinExistence type="predicted"/>
<comment type="caution">
    <text evidence="1">The sequence shown here is derived from an EMBL/GenBank/DDBJ whole genome shotgun (WGS) entry which is preliminary data.</text>
</comment>
<evidence type="ECO:0000313" key="1">
    <source>
        <dbReference type="EMBL" id="CAG8472205.1"/>
    </source>
</evidence>
<name>A0ACA9KGL5_9GLOM</name>